<reference evidence="4" key="1">
    <citation type="submission" date="2014-07" db="EMBL/GenBank/DDBJ databases">
        <authorList>
            <person name="Martin A.A"/>
            <person name="De Silva N."/>
        </authorList>
    </citation>
    <scope>NUCLEOTIDE SEQUENCE</scope>
</reference>
<organism evidence="4 5">
    <name type="scientific">Strongyloides venezuelensis</name>
    <name type="common">Threadworm</name>
    <dbReference type="NCBI Taxonomy" id="75913"/>
    <lineage>
        <taxon>Eukaryota</taxon>
        <taxon>Metazoa</taxon>
        <taxon>Ecdysozoa</taxon>
        <taxon>Nematoda</taxon>
        <taxon>Chromadorea</taxon>
        <taxon>Rhabditida</taxon>
        <taxon>Tylenchina</taxon>
        <taxon>Panagrolaimomorpha</taxon>
        <taxon>Strongyloidoidea</taxon>
        <taxon>Strongyloididae</taxon>
        <taxon>Strongyloides</taxon>
    </lineage>
</organism>
<accession>A0A0K0EZ60</accession>
<name>A0A0K0EZ60_STRVS</name>
<sequence>MFNKILTIFLLLSTVFVNTNASYAYATDVMGSFSISQFSCIKSSGYSAIFTQIYSAVNGGLVDTTGSQNVINAYQAGLGTEVYMNPAPQSTKQSYRQFEEAYNQLKSANINVRTIWLKVTNPVLWYQNPTYNINFIQGMITRARNYGVTLGIFTSWYDWYQITASTTTFQQYNLPLWYWDVYGFGPSAEGAANFIDFRSFASWTSASAKEYGLNETLCSAVISKIVYAKSGSSLELISNRNSTQPIAGSAIF</sequence>
<dbReference type="InterPro" id="IPR051595">
    <property type="entry name" value="GH25_Enzymes"/>
</dbReference>
<dbReference type="Proteomes" id="UP000035680">
    <property type="component" value="Unassembled WGS sequence"/>
</dbReference>
<protein>
    <submittedName>
        <fullName evidence="5">Glycoside hydrolase family 25</fullName>
    </submittedName>
</protein>
<keyword evidence="2 3" id="KW-0732">Signal</keyword>
<feature type="chain" id="PRO_5005328855" evidence="3">
    <location>
        <begin position="22"/>
        <end position="252"/>
    </location>
</feature>
<comment type="similarity">
    <text evidence="1">Belongs to the glycosyl hydrolase 25 family.</text>
</comment>
<dbReference type="PROSITE" id="PS51904">
    <property type="entry name" value="GLYCOSYL_HYDROL_F25_2"/>
    <property type="match status" value="1"/>
</dbReference>
<dbReference type="InterPro" id="IPR002053">
    <property type="entry name" value="Glyco_hydro_25"/>
</dbReference>
<dbReference type="SUPFAM" id="SSF51445">
    <property type="entry name" value="(Trans)glycosidases"/>
    <property type="match status" value="1"/>
</dbReference>
<dbReference type="PANTHER" id="PTHR23208">
    <property type="entry name" value="LYSOZYME PROTEIN"/>
    <property type="match status" value="1"/>
</dbReference>
<evidence type="ECO:0000313" key="5">
    <source>
        <dbReference type="WBParaSite" id="SVE_0181900.1"/>
    </source>
</evidence>
<evidence type="ECO:0000256" key="1">
    <source>
        <dbReference type="ARBA" id="ARBA00010646"/>
    </source>
</evidence>
<dbReference type="InterPro" id="IPR017853">
    <property type="entry name" value="GH"/>
</dbReference>
<dbReference type="GO" id="GO:0009253">
    <property type="term" value="P:peptidoglycan catabolic process"/>
    <property type="evidence" value="ECO:0007669"/>
    <property type="project" value="InterPro"/>
</dbReference>
<dbReference type="Gene3D" id="3.20.20.80">
    <property type="entry name" value="Glycosidases"/>
    <property type="match status" value="1"/>
</dbReference>
<evidence type="ECO:0000256" key="3">
    <source>
        <dbReference type="SAM" id="SignalP"/>
    </source>
</evidence>
<dbReference type="AlphaFoldDB" id="A0A0K0EZ60"/>
<dbReference type="GO" id="GO:0045087">
    <property type="term" value="P:innate immune response"/>
    <property type="evidence" value="ECO:0007669"/>
    <property type="project" value="TreeGrafter"/>
</dbReference>
<feature type="signal peptide" evidence="3">
    <location>
        <begin position="1"/>
        <end position="21"/>
    </location>
</feature>
<dbReference type="GO" id="GO:0016998">
    <property type="term" value="P:cell wall macromolecule catabolic process"/>
    <property type="evidence" value="ECO:0007669"/>
    <property type="project" value="InterPro"/>
</dbReference>
<dbReference type="GO" id="GO:0007165">
    <property type="term" value="P:signal transduction"/>
    <property type="evidence" value="ECO:0007669"/>
    <property type="project" value="TreeGrafter"/>
</dbReference>
<evidence type="ECO:0000256" key="2">
    <source>
        <dbReference type="ARBA" id="ARBA00022729"/>
    </source>
</evidence>
<dbReference type="GO" id="GO:0003796">
    <property type="term" value="F:lysozyme activity"/>
    <property type="evidence" value="ECO:0007669"/>
    <property type="project" value="InterPro"/>
</dbReference>
<proteinExistence type="inferred from homology"/>
<evidence type="ECO:0000313" key="4">
    <source>
        <dbReference type="Proteomes" id="UP000035680"/>
    </source>
</evidence>
<keyword evidence="4" id="KW-1185">Reference proteome</keyword>
<dbReference type="PANTHER" id="PTHR23208:SF36">
    <property type="entry name" value="LYSOZYME-RELATED"/>
    <property type="match status" value="1"/>
</dbReference>
<reference evidence="5" key="2">
    <citation type="submission" date="2015-08" db="UniProtKB">
        <authorList>
            <consortium name="WormBaseParasite"/>
        </authorList>
    </citation>
    <scope>IDENTIFICATION</scope>
</reference>
<dbReference type="WBParaSite" id="SVE_0181900.1">
    <property type="protein sequence ID" value="SVE_0181900.1"/>
    <property type="gene ID" value="SVE_0181900"/>
</dbReference>